<dbReference type="InterPro" id="IPR057739">
    <property type="entry name" value="Glyco_hydro_29_N"/>
</dbReference>
<evidence type="ECO:0000256" key="3">
    <source>
        <dbReference type="ARBA" id="ARBA00012662"/>
    </source>
</evidence>
<comment type="function">
    <text evidence="1">Alpha-L-fucosidase is responsible for hydrolyzing the alpha-1,6-linked fucose joined to the reducing-end N-acetylglucosamine of the carbohydrate moieties of glycoproteins.</text>
</comment>
<evidence type="ECO:0000256" key="5">
    <source>
        <dbReference type="ARBA" id="ARBA00022801"/>
    </source>
</evidence>
<comment type="similarity">
    <text evidence="2">Belongs to the glycosyl hydrolase 29 family.</text>
</comment>
<gene>
    <name evidence="9" type="ORF">INF28_10885</name>
</gene>
<dbReference type="PIRSF" id="PIRSF001092">
    <property type="entry name" value="Alpha-L-fucosidase"/>
    <property type="match status" value="1"/>
</dbReference>
<dbReference type="GO" id="GO:0005764">
    <property type="term" value="C:lysosome"/>
    <property type="evidence" value="ECO:0007669"/>
    <property type="project" value="TreeGrafter"/>
</dbReference>
<dbReference type="InterPro" id="IPR017853">
    <property type="entry name" value="GH"/>
</dbReference>
<keyword evidence="10" id="KW-1185">Reference proteome</keyword>
<dbReference type="Gene3D" id="3.20.20.80">
    <property type="entry name" value="Glycosidases"/>
    <property type="match status" value="1"/>
</dbReference>
<dbReference type="PANTHER" id="PTHR10030">
    <property type="entry name" value="ALPHA-L-FUCOSIDASE"/>
    <property type="match status" value="1"/>
</dbReference>
<dbReference type="InterPro" id="IPR013780">
    <property type="entry name" value="Glyco_hydro_b"/>
</dbReference>
<dbReference type="PANTHER" id="PTHR10030:SF37">
    <property type="entry name" value="ALPHA-L-FUCOSIDASE-RELATED"/>
    <property type="match status" value="1"/>
</dbReference>
<comment type="caution">
    <text evidence="9">The sequence shown here is derived from an EMBL/GenBank/DDBJ whole genome shotgun (WGS) entry which is preliminary data.</text>
</comment>
<dbReference type="SMART" id="SM00812">
    <property type="entry name" value="Alpha_L_fucos"/>
    <property type="match status" value="1"/>
</dbReference>
<keyword evidence="4" id="KW-0732">Signal</keyword>
<dbReference type="Pfam" id="PF01120">
    <property type="entry name" value="Alpha_L_fucos"/>
    <property type="match status" value="1"/>
</dbReference>
<sequence>MTDQEIRWERTAWMREARFGMFIHWGLYAIPARGEWVRSTEKITVEEYQKYFDEFDPVYYDPKKWAKLAKQAGMKYAVLTTKHHDGFCLFDSAYTDYKATNTKAGRDLVKEYVEAFRAEGIKIGFYYSLLDWHHPDYPHYGDRQHPMRDNPEYGNENRNFDNYVTYLHNQVRELLTHYGKIDILWFDFSYNALYGEAWRGTELVEMIRSLQPDIILNDRLSGDAAINDALQEDILPMYAGDFQSPEQIVPPAGVTNGKGDPVTWEACMTLNDHWGYAVFDHNYKSAKTVIRMLVDCVSKGGNLLLNVGPNAKGEIPPASKKILEEIGVWMHENGESIYGCGNAGLPKPAWGYYTRKDDVLYAHVYDIFTSSLVVEGMANAVEYARMQADGAELSMSRPWNSAKYPNELFIDLHDVQLPDPIDTVIRLKLK</sequence>
<feature type="site" description="May be important for catalysis" evidence="7">
    <location>
        <position position="267"/>
    </location>
</feature>
<dbReference type="InterPro" id="IPR000933">
    <property type="entry name" value="Glyco_hydro_29"/>
</dbReference>
<dbReference type="InterPro" id="IPR016286">
    <property type="entry name" value="FUC_metazoa-typ"/>
</dbReference>
<dbReference type="EC" id="3.2.1.51" evidence="3"/>
<evidence type="ECO:0000256" key="7">
    <source>
        <dbReference type="PIRSR" id="PIRSR001092-1"/>
    </source>
</evidence>
<dbReference type="AlphaFoldDB" id="A0A9D5R9F0"/>
<name>A0A9D5R9F0_9FIRM</name>
<dbReference type="RefSeq" id="WP_226393502.1">
    <property type="nucleotide sequence ID" value="NZ_JADCKB010000029.1"/>
</dbReference>
<evidence type="ECO:0000256" key="4">
    <source>
        <dbReference type="ARBA" id="ARBA00022729"/>
    </source>
</evidence>
<proteinExistence type="inferred from homology"/>
<keyword evidence="5" id="KW-0378">Hydrolase</keyword>
<evidence type="ECO:0000313" key="9">
    <source>
        <dbReference type="EMBL" id="MBE5040962.1"/>
    </source>
</evidence>
<evidence type="ECO:0000256" key="6">
    <source>
        <dbReference type="ARBA" id="ARBA00023295"/>
    </source>
</evidence>
<evidence type="ECO:0000313" key="10">
    <source>
        <dbReference type="Proteomes" id="UP000806542"/>
    </source>
</evidence>
<protein>
    <recommendedName>
        <fullName evidence="3">alpha-L-fucosidase</fullName>
        <ecNumber evidence="3">3.2.1.51</ecNumber>
    </recommendedName>
</protein>
<dbReference type="SUPFAM" id="SSF51445">
    <property type="entry name" value="(Trans)glycosidases"/>
    <property type="match status" value="1"/>
</dbReference>
<evidence type="ECO:0000256" key="1">
    <source>
        <dbReference type="ARBA" id="ARBA00004071"/>
    </source>
</evidence>
<dbReference type="Proteomes" id="UP000806542">
    <property type="component" value="Unassembled WGS sequence"/>
</dbReference>
<dbReference type="EMBL" id="JADCKB010000029">
    <property type="protein sequence ID" value="MBE5040962.1"/>
    <property type="molecule type" value="Genomic_DNA"/>
</dbReference>
<dbReference type="PRINTS" id="PR00741">
    <property type="entry name" value="GLHYDRLASE29"/>
</dbReference>
<evidence type="ECO:0000256" key="2">
    <source>
        <dbReference type="ARBA" id="ARBA00007951"/>
    </source>
</evidence>
<dbReference type="GO" id="GO:0004560">
    <property type="term" value="F:alpha-L-fucosidase activity"/>
    <property type="evidence" value="ECO:0007669"/>
    <property type="project" value="InterPro"/>
</dbReference>
<accession>A0A9D5R9F0</accession>
<dbReference type="GO" id="GO:0006004">
    <property type="term" value="P:fucose metabolic process"/>
    <property type="evidence" value="ECO:0007669"/>
    <property type="project" value="InterPro"/>
</dbReference>
<evidence type="ECO:0000259" key="8">
    <source>
        <dbReference type="Pfam" id="PF01120"/>
    </source>
</evidence>
<organism evidence="9 10">
    <name type="scientific">Ructibacterium gallinarum</name>
    <dbReference type="NCBI Taxonomy" id="2779355"/>
    <lineage>
        <taxon>Bacteria</taxon>
        <taxon>Bacillati</taxon>
        <taxon>Bacillota</taxon>
        <taxon>Clostridia</taxon>
        <taxon>Eubacteriales</taxon>
        <taxon>Oscillospiraceae</taxon>
        <taxon>Ructibacterium</taxon>
    </lineage>
</organism>
<feature type="domain" description="Glycoside hydrolase family 29 N-terminal" evidence="8">
    <location>
        <begin position="11"/>
        <end position="335"/>
    </location>
</feature>
<keyword evidence="6" id="KW-0326">Glycosidase</keyword>
<dbReference type="GO" id="GO:0016139">
    <property type="term" value="P:glycoside catabolic process"/>
    <property type="evidence" value="ECO:0007669"/>
    <property type="project" value="TreeGrafter"/>
</dbReference>
<dbReference type="Gene3D" id="2.60.40.1180">
    <property type="entry name" value="Golgi alpha-mannosidase II"/>
    <property type="match status" value="1"/>
</dbReference>
<reference evidence="9" key="1">
    <citation type="submission" date="2020-10" db="EMBL/GenBank/DDBJ databases">
        <title>ChiBAC.</title>
        <authorList>
            <person name="Zenner C."/>
            <person name="Hitch T.C.A."/>
            <person name="Clavel T."/>
        </authorList>
    </citation>
    <scope>NUCLEOTIDE SEQUENCE</scope>
    <source>
        <strain evidence="9">DSM 107454</strain>
    </source>
</reference>